<organism evidence="1 2">
    <name type="scientific">Citrobacter koseri (strain ATCC BAA-895 / CDC 4225-83 / SGSC4696)</name>
    <dbReference type="NCBI Taxonomy" id="290338"/>
    <lineage>
        <taxon>Bacteria</taxon>
        <taxon>Pseudomonadati</taxon>
        <taxon>Pseudomonadota</taxon>
        <taxon>Gammaproteobacteria</taxon>
        <taxon>Enterobacterales</taxon>
        <taxon>Enterobacteriaceae</taxon>
        <taxon>Citrobacter</taxon>
    </lineage>
</organism>
<evidence type="ECO:0000313" key="2">
    <source>
        <dbReference type="Proteomes" id="UP000008148"/>
    </source>
</evidence>
<gene>
    <name evidence="1" type="ordered locus">CKO_02525</name>
</gene>
<dbReference type="EMBL" id="CP000822">
    <property type="protein sequence ID" value="ABV13634.1"/>
    <property type="molecule type" value="Genomic_DNA"/>
</dbReference>
<dbReference type="HOGENOM" id="CLU_3133866_0_0_6"/>
<proteinExistence type="predicted"/>
<reference evidence="1 2" key="1">
    <citation type="submission" date="2007-08" db="EMBL/GenBank/DDBJ databases">
        <authorList>
            <consortium name="The Citrobacter koseri Genome Sequencing Project"/>
            <person name="McClelland M."/>
            <person name="Sanderson E.K."/>
            <person name="Porwollik S."/>
            <person name="Spieth J."/>
            <person name="Clifton W.S."/>
            <person name="Latreille P."/>
            <person name="Courtney L."/>
            <person name="Wang C."/>
            <person name="Pepin K."/>
            <person name="Bhonagiri V."/>
            <person name="Nash W."/>
            <person name="Johnson M."/>
            <person name="Thiruvilangam P."/>
            <person name="Wilson R."/>
        </authorList>
    </citation>
    <scope>NUCLEOTIDE SEQUENCE [LARGE SCALE GENOMIC DNA]</scope>
    <source>
        <strain evidence="2">ATCC BAA-895 / CDC 4225-83 / SGSC4696</strain>
    </source>
</reference>
<protein>
    <submittedName>
        <fullName evidence="1">Uncharacterized protein</fullName>
    </submittedName>
</protein>
<accession>A8AJH1</accession>
<evidence type="ECO:0000313" key="1">
    <source>
        <dbReference type="EMBL" id="ABV13634.1"/>
    </source>
</evidence>
<keyword evidence="2" id="KW-1185">Reference proteome</keyword>
<dbReference type="KEGG" id="cko:CKO_02525"/>
<sequence>MMELKKVPYYSKSITGRHLTFRVTLLMSFTEIDNSDALCRLLRAGDKGL</sequence>
<dbReference type="Proteomes" id="UP000008148">
    <property type="component" value="Chromosome"/>
</dbReference>
<dbReference type="AlphaFoldDB" id="A8AJH1"/>
<name>A8AJH1_CITK8</name>